<feature type="domain" description="R13L1/DRL21-like LRR repeat region" evidence="10">
    <location>
        <begin position="817"/>
        <end position="943"/>
    </location>
</feature>
<organism evidence="11 12">
    <name type="scientific">Rhodamnia argentea</name>
    <dbReference type="NCBI Taxonomy" id="178133"/>
    <lineage>
        <taxon>Eukaryota</taxon>
        <taxon>Viridiplantae</taxon>
        <taxon>Streptophyta</taxon>
        <taxon>Embryophyta</taxon>
        <taxon>Tracheophyta</taxon>
        <taxon>Spermatophyta</taxon>
        <taxon>Magnoliopsida</taxon>
        <taxon>eudicotyledons</taxon>
        <taxon>Gunneridae</taxon>
        <taxon>Pentapetalae</taxon>
        <taxon>rosids</taxon>
        <taxon>malvids</taxon>
        <taxon>Myrtales</taxon>
        <taxon>Myrtaceae</taxon>
        <taxon>Myrtoideae</taxon>
        <taxon>Myrteae</taxon>
        <taxon>Australasian group</taxon>
        <taxon>Rhodamnia</taxon>
    </lineage>
</organism>
<gene>
    <name evidence="12" type="primary">LOC115733080</name>
</gene>
<dbReference type="SUPFAM" id="SSF52058">
    <property type="entry name" value="L domain-like"/>
    <property type="match status" value="1"/>
</dbReference>
<dbReference type="InterPro" id="IPR027417">
    <property type="entry name" value="P-loop_NTPase"/>
</dbReference>
<dbReference type="InterPro" id="IPR042197">
    <property type="entry name" value="Apaf_helical"/>
</dbReference>
<dbReference type="PANTHER" id="PTHR36766:SF51">
    <property type="entry name" value="DISEASE RESISTANCE RPP13-LIKE PROTEIN 1"/>
    <property type="match status" value="1"/>
</dbReference>
<evidence type="ECO:0000256" key="6">
    <source>
        <dbReference type="SAM" id="SignalP"/>
    </source>
</evidence>
<evidence type="ECO:0000259" key="8">
    <source>
        <dbReference type="Pfam" id="PF18052"/>
    </source>
</evidence>
<evidence type="ECO:0000259" key="7">
    <source>
        <dbReference type="Pfam" id="PF00931"/>
    </source>
</evidence>
<dbReference type="Proteomes" id="UP000827889">
    <property type="component" value="Chromosome 6"/>
</dbReference>
<keyword evidence="5" id="KW-0067">ATP-binding</keyword>
<reference evidence="12" key="1">
    <citation type="submission" date="2025-08" db="UniProtKB">
        <authorList>
            <consortium name="RefSeq"/>
        </authorList>
    </citation>
    <scope>IDENTIFICATION</scope>
    <source>
        <tissue evidence="12">Leaf</tissue>
    </source>
</reference>
<sequence length="1131" mass="127086">MLNSVLLLLSEPSTRACQTFVVDLIPFPRSAPGSLPEIVFSSCSSEPSTRACWIAVVDLILFTGLLQEFYPKQCSPPARACWIAVVDLILFTGLLQEFYPKQLTDTPMAIGEILLSAFLQVLYEKLASLVLDYAQREEAPPFFGIGIDLLNKWKKILDTINAVLDDAEDKQLSGEGPVKLWLDDVRDLAYDMEDLLDEFLSEATQAKSEADSSTSRGQVKFYFFSQHKSSRSNLKPRSLVSETEVQKIDGRLEDIVSRKAYLSLIENVVGKTDYTNNRPQSTCLRETQFFGREKEEAEILKLLNGEAKDSDAMLSILPIVGMGGVGKTALAQRLYNDANVSSCFERRAWVCVSDVFDVLNITKTILQSITELSCEDKDLNWLQSKLKDNLSGKKFLVVLDDVWNEKYGEWTAFLKPFEVVAKGSKIIVTTRNYSVVSLTGASPYPLEELSVDNCTCLLACHALGASNFEGHPDLEGIGKKMAEKCRGLPLAAKMLGGALCNERNQDKWAAILNNRMWDLPTEKNDEVLLVLKLSYAHLPSYLKRCFAYCAVFPKDYEIERDELVLLWIAEGFLDGQTAEENNLRLGRSYFDELVSRSFLQQANVDVSKFSMHDLLNDLAKSIAGATCFSSGESQLAGSEHDASSLEKTRHASFASSCYVTSQCMKAYHRMKVLRSLILARFGSGGNTSKFCISNKVLHDLLKELKYLRVLSVSHCSIIEVPNCISDLKHLRYLNFSYTDIVMLPESIVGLRKLQALILRGCQKLSMLPPCITKMVSLQFLDIRDTRSLKEMPLGISNLKNLIVLSKFVVGQEKGSLLRELRNLPHLQGELSISELQKVEEVREARDANLSGKHGLSNLLLHWDEDSGILRNDKRESQVLDYVQPHTNLENLTLSYYLGAIFPSWLDGPFYSKIVSLCLRGCRNVTLLPSLGQLPTLRELSVEGLHAVRMIGSEIYESKKPFSSLTTLKFEDMLAWKDWSPYAQGPEEVPFSCLQHLVVRSCPSLVGTLPCQLDRLIKLEIRSCPHLDNSTNEVCLPSLRELYLEDCNKEILKILVNLTSLTILRIENIAELVCFDHGYMSGLVKLKELHIGRFDKLTYFWQDGNEMLNLASLQELAIERCPRFTSFVAGEG</sequence>
<dbReference type="InterPro" id="IPR041118">
    <property type="entry name" value="Rx_N"/>
</dbReference>
<feature type="domain" description="Disease resistance protein winged helix" evidence="9">
    <location>
        <begin position="551"/>
        <end position="619"/>
    </location>
</feature>
<dbReference type="Pfam" id="PF00931">
    <property type="entry name" value="NB-ARC"/>
    <property type="match status" value="1"/>
</dbReference>
<evidence type="ECO:0000259" key="9">
    <source>
        <dbReference type="Pfam" id="PF23559"/>
    </source>
</evidence>
<dbReference type="InterPro" id="IPR002182">
    <property type="entry name" value="NB-ARC"/>
</dbReference>
<dbReference type="Gene3D" id="1.10.10.10">
    <property type="entry name" value="Winged helix-like DNA-binding domain superfamily/Winged helix DNA-binding domain"/>
    <property type="match status" value="1"/>
</dbReference>
<proteinExistence type="predicted"/>
<dbReference type="InterPro" id="IPR056789">
    <property type="entry name" value="LRR_R13L1-DRL21"/>
</dbReference>
<keyword evidence="11" id="KW-1185">Reference proteome</keyword>
<protein>
    <submittedName>
        <fullName evidence="12">Disease resistance RPP13-like protein 1 isoform X1</fullName>
    </submittedName>
</protein>
<feature type="chain" id="PRO_5045232352" evidence="6">
    <location>
        <begin position="17"/>
        <end position="1131"/>
    </location>
</feature>
<dbReference type="Pfam" id="PF18052">
    <property type="entry name" value="Rx_N"/>
    <property type="match status" value="1"/>
</dbReference>
<dbReference type="InterPro" id="IPR058922">
    <property type="entry name" value="WHD_DRP"/>
</dbReference>
<dbReference type="PRINTS" id="PR00364">
    <property type="entry name" value="DISEASERSIST"/>
</dbReference>
<dbReference type="InterPro" id="IPR032675">
    <property type="entry name" value="LRR_dom_sf"/>
</dbReference>
<dbReference type="GeneID" id="115733080"/>
<keyword evidence="3" id="KW-0547">Nucleotide-binding</keyword>
<evidence type="ECO:0000313" key="11">
    <source>
        <dbReference type="Proteomes" id="UP000827889"/>
    </source>
</evidence>
<evidence type="ECO:0000256" key="2">
    <source>
        <dbReference type="ARBA" id="ARBA00022737"/>
    </source>
</evidence>
<feature type="domain" description="NB-ARC" evidence="7">
    <location>
        <begin position="311"/>
        <end position="458"/>
    </location>
</feature>
<evidence type="ECO:0000259" key="10">
    <source>
        <dbReference type="Pfam" id="PF25019"/>
    </source>
</evidence>
<keyword evidence="1" id="KW-0433">Leucine-rich repeat</keyword>
<evidence type="ECO:0000256" key="5">
    <source>
        <dbReference type="ARBA" id="ARBA00022840"/>
    </source>
</evidence>
<keyword evidence="2" id="KW-0677">Repeat</keyword>
<evidence type="ECO:0000313" key="12">
    <source>
        <dbReference type="RefSeq" id="XP_048136859.1"/>
    </source>
</evidence>
<dbReference type="SUPFAM" id="SSF52540">
    <property type="entry name" value="P-loop containing nucleoside triphosphate hydrolases"/>
    <property type="match status" value="1"/>
</dbReference>
<dbReference type="PANTHER" id="PTHR36766">
    <property type="entry name" value="PLANT BROAD-SPECTRUM MILDEW RESISTANCE PROTEIN RPW8"/>
    <property type="match status" value="1"/>
</dbReference>
<name>A0ABM3HJT0_9MYRT</name>
<keyword evidence="4" id="KW-0611">Plant defense</keyword>
<dbReference type="Gene3D" id="1.10.8.430">
    <property type="entry name" value="Helical domain of apoptotic protease-activating factors"/>
    <property type="match status" value="1"/>
</dbReference>
<evidence type="ECO:0000256" key="1">
    <source>
        <dbReference type="ARBA" id="ARBA00022614"/>
    </source>
</evidence>
<keyword evidence="6" id="KW-0732">Signal</keyword>
<dbReference type="Gene3D" id="3.80.10.10">
    <property type="entry name" value="Ribonuclease Inhibitor"/>
    <property type="match status" value="2"/>
</dbReference>
<evidence type="ECO:0000256" key="4">
    <source>
        <dbReference type="ARBA" id="ARBA00022821"/>
    </source>
</evidence>
<dbReference type="InterPro" id="IPR036388">
    <property type="entry name" value="WH-like_DNA-bd_sf"/>
</dbReference>
<accession>A0ABM3HJT0</accession>
<dbReference type="RefSeq" id="XP_048136859.1">
    <property type="nucleotide sequence ID" value="XM_048280902.1"/>
</dbReference>
<dbReference type="Gene3D" id="1.20.5.4130">
    <property type="match status" value="1"/>
</dbReference>
<dbReference type="Pfam" id="PF23559">
    <property type="entry name" value="WHD_DRP"/>
    <property type="match status" value="1"/>
</dbReference>
<dbReference type="Gene3D" id="3.40.50.300">
    <property type="entry name" value="P-loop containing nucleotide triphosphate hydrolases"/>
    <property type="match status" value="1"/>
</dbReference>
<feature type="signal peptide" evidence="6">
    <location>
        <begin position="1"/>
        <end position="16"/>
    </location>
</feature>
<feature type="domain" description="Disease resistance N-terminal" evidence="8">
    <location>
        <begin position="121"/>
        <end position="213"/>
    </location>
</feature>
<evidence type="ECO:0000256" key="3">
    <source>
        <dbReference type="ARBA" id="ARBA00022741"/>
    </source>
</evidence>
<dbReference type="Pfam" id="PF25019">
    <property type="entry name" value="LRR_R13L1-DRL21"/>
    <property type="match status" value="1"/>
</dbReference>